<dbReference type="EMBL" id="KM820884">
    <property type="protein sequence ID" value="AJR33128.1"/>
    <property type="molecule type" value="Genomic_DNA"/>
</dbReference>
<accession>A0A0D3RBW9</accession>
<protein>
    <submittedName>
        <fullName evidence="2">ATP synthase F0 subunit 8</fullName>
    </submittedName>
</protein>
<reference evidence="2" key="1">
    <citation type="submission" date="2014-10" db="EMBL/GenBank/DDBJ databases">
        <title>The complete mitochondrial genome of tent-web spider Cyrtophora moluccensis (Araneae: Araneidae).</title>
        <authorList>
            <person name="Pan W.J."/>
            <person name="Pan H.C."/>
        </authorList>
    </citation>
    <scope>NUCLEOTIDE SEQUENCE</scope>
</reference>
<dbReference type="AlphaFoldDB" id="A0A0D3RBW9"/>
<gene>
    <name evidence="2" type="primary">ATP8</name>
</gene>
<organism evidence="2">
    <name type="scientific">Cyrtophora moluccensis</name>
    <dbReference type="NCBI Taxonomy" id="299645"/>
    <lineage>
        <taxon>Eukaryota</taxon>
        <taxon>Metazoa</taxon>
        <taxon>Ecdysozoa</taxon>
        <taxon>Arthropoda</taxon>
        <taxon>Chelicerata</taxon>
        <taxon>Arachnida</taxon>
        <taxon>Araneae</taxon>
        <taxon>Araneomorphae</taxon>
        <taxon>Entelegynae</taxon>
        <taxon>Araneoidea</taxon>
        <taxon>Araneidae</taxon>
        <taxon>Cyrtophora</taxon>
    </lineage>
</organism>
<evidence type="ECO:0000313" key="2">
    <source>
        <dbReference type="EMBL" id="AJR33128.1"/>
    </source>
</evidence>
<proteinExistence type="predicted"/>
<evidence type="ECO:0000256" key="1">
    <source>
        <dbReference type="SAM" id="Phobius"/>
    </source>
</evidence>
<keyword evidence="2" id="KW-0496">Mitochondrion</keyword>
<keyword evidence="1" id="KW-1133">Transmembrane helix</keyword>
<sequence>MPQLMPLSWISSSFMILMLILSSCMFYGEKMGYKNLKNYHEKISNQNNLWCW</sequence>
<keyword evidence="1" id="KW-0812">Transmembrane</keyword>
<keyword evidence="1" id="KW-0472">Membrane</keyword>
<feature type="transmembrane region" description="Helical" evidence="1">
    <location>
        <begin position="6"/>
        <end position="28"/>
    </location>
</feature>
<name>A0A0D3RBW9_9ARAC</name>
<geneLocation type="mitochondrion" evidence="2"/>